<dbReference type="EMBL" id="DQ398044">
    <property type="protein sequence ID" value="ABD58173.1"/>
    <property type="molecule type" value="Genomic_DNA"/>
</dbReference>
<dbReference type="KEGG" id="vg:4157024"/>
<sequence length="201" mass="22167">MTSAPWAEDAYIKDEAHLRTLPDGSVISWLRIPNDRTSEAVAFVRREVTTESGLPQVDVWISPGGWDPMTIASAGVTFPCQVVRVGEYHHDQYLGAELPLLGETLTSCTHGGTWAREKALECASRAWQGMSAIRDRNGAIIETARAFEAYLDPEPDAVDPDDEPELDQAPSLGELADVLRGWQNVGVTRESLNYAIERVFL</sequence>
<keyword evidence="2" id="KW-1185">Reference proteome</keyword>
<dbReference type="OrthoDB" id="10362at10239"/>
<reference evidence="1 2" key="1">
    <citation type="journal article" date="2006" name="PLoS Genet.">
        <title>Exploring the mycobacteriophage metaproteome: phage genomics as an educational platform.</title>
        <authorList>
            <person name="Hatfull G.F."/>
            <person name="Pedulla M.L."/>
            <person name="Jacobs-Sera D."/>
            <person name="Cichon P.M."/>
            <person name="Foley A."/>
            <person name="Ford M.E."/>
            <person name="Gonda R.M."/>
            <person name="Houtz J.M."/>
            <person name="Hryckowian A.J."/>
            <person name="Kelchner V.A."/>
            <person name="Namburi S."/>
            <person name="Pajcini K.V."/>
            <person name="Popovich M.G."/>
            <person name="Schleicher D.T."/>
            <person name="Simanek B.Z."/>
            <person name="Smith A.L."/>
            <person name="Zdanowicz G.M."/>
            <person name="Kumar V."/>
            <person name="Peebles C.L."/>
            <person name="Jacobs W.R.Jr."/>
            <person name="Lawrence J.G."/>
            <person name="Hendrix R.W."/>
        </authorList>
    </citation>
    <scope>NUCLEOTIDE SEQUENCE [LARGE SCALE GENOMIC DNA]</scope>
</reference>
<accession>Q1A060</accession>
<protein>
    <submittedName>
        <fullName evidence="1">Uncharacterized protein</fullName>
    </submittedName>
</protein>
<name>Q1A060_9CAUD</name>
<proteinExistence type="predicted"/>
<evidence type="ECO:0000313" key="2">
    <source>
        <dbReference type="Proteomes" id="UP000000904"/>
    </source>
</evidence>
<dbReference type="Proteomes" id="UP000000904">
    <property type="component" value="Segment"/>
</dbReference>
<gene>
    <name evidence="1" type="primary">56</name>
    <name evidence="1" type="ORF">PBI_COOPER_56</name>
</gene>
<organism evidence="1 2">
    <name type="scientific">Mycobacterium phage Cooper</name>
    <dbReference type="NCBI Taxonomy" id="373406"/>
    <lineage>
        <taxon>Viruses</taxon>
        <taxon>Duplodnaviria</taxon>
        <taxon>Heunggongvirae</taxon>
        <taxon>Uroviricota</taxon>
        <taxon>Caudoviricetes</taxon>
        <taxon>Bclasvirinae</taxon>
        <taxon>Coopervirus</taxon>
        <taxon>Coopervirus cooper</taxon>
    </lineage>
</organism>
<evidence type="ECO:0000313" key="1">
    <source>
        <dbReference type="EMBL" id="ABD58173.1"/>
    </source>
</evidence>
<dbReference type="RefSeq" id="YP_654953.1">
    <property type="nucleotide sequence ID" value="NC_008195.1"/>
</dbReference>